<sequence>MIVLSYLLMGYDVENYLDPYLNKDLDWEVTLRFLSSMRRVHEDLNVPSTLFICGRLLEESDVLRALQELADSQLFDLQQHTYSHQRLKTVVQNDGETVAVFRGASLQEIQKEVTRTNKLFEERLGVYCRGICGPYGYYRGLMDRPDILKVLYKAGIRFTRTYLRNENDWGPLSIKVQPFTYEPQGFPQILEIPSQGWQDIIYFRTNGWNKREEFLRYSKNMVDEIAQKDLVWSVCQHDWTSCQKDSEMDYTRRLLNYAQSKGITVTSHRVYYKKTIGIPLLSDSKAP</sequence>
<accession>A0A0F9NVW0</accession>
<dbReference type="AlphaFoldDB" id="A0A0F9NVW0"/>
<dbReference type="InterPro" id="IPR011330">
    <property type="entry name" value="Glyco_hydro/deAcase_b/a-brl"/>
</dbReference>
<dbReference type="InterPro" id="IPR002509">
    <property type="entry name" value="NODB_dom"/>
</dbReference>
<dbReference type="Pfam" id="PF01522">
    <property type="entry name" value="Polysacc_deac_1"/>
    <property type="match status" value="1"/>
</dbReference>
<name>A0A0F9NVW0_9ZZZZ</name>
<dbReference type="EMBL" id="LAZR01003634">
    <property type="protein sequence ID" value="KKN16232.1"/>
    <property type="molecule type" value="Genomic_DNA"/>
</dbReference>
<dbReference type="Gene3D" id="3.20.20.370">
    <property type="entry name" value="Glycoside hydrolase/deacetylase"/>
    <property type="match status" value="1"/>
</dbReference>
<gene>
    <name evidence="2" type="ORF">LCGC14_0977930</name>
</gene>
<dbReference type="GO" id="GO:0016810">
    <property type="term" value="F:hydrolase activity, acting on carbon-nitrogen (but not peptide) bonds"/>
    <property type="evidence" value="ECO:0007669"/>
    <property type="project" value="InterPro"/>
</dbReference>
<protein>
    <recommendedName>
        <fullName evidence="1">NodB homology domain-containing protein</fullName>
    </recommendedName>
</protein>
<organism evidence="2">
    <name type="scientific">marine sediment metagenome</name>
    <dbReference type="NCBI Taxonomy" id="412755"/>
    <lineage>
        <taxon>unclassified sequences</taxon>
        <taxon>metagenomes</taxon>
        <taxon>ecological metagenomes</taxon>
    </lineage>
</organism>
<dbReference type="GO" id="GO:0005975">
    <property type="term" value="P:carbohydrate metabolic process"/>
    <property type="evidence" value="ECO:0007669"/>
    <property type="project" value="InterPro"/>
</dbReference>
<feature type="domain" description="NodB homology" evidence="1">
    <location>
        <begin position="42"/>
        <end position="140"/>
    </location>
</feature>
<dbReference type="SUPFAM" id="SSF88713">
    <property type="entry name" value="Glycoside hydrolase/deacetylase"/>
    <property type="match status" value="1"/>
</dbReference>
<evidence type="ECO:0000313" key="2">
    <source>
        <dbReference type="EMBL" id="KKN16232.1"/>
    </source>
</evidence>
<reference evidence="2" key="1">
    <citation type="journal article" date="2015" name="Nature">
        <title>Complex archaea that bridge the gap between prokaryotes and eukaryotes.</title>
        <authorList>
            <person name="Spang A."/>
            <person name="Saw J.H."/>
            <person name="Jorgensen S.L."/>
            <person name="Zaremba-Niedzwiedzka K."/>
            <person name="Martijn J."/>
            <person name="Lind A.E."/>
            <person name="van Eijk R."/>
            <person name="Schleper C."/>
            <person name="Guy L."/>
            <person name="Ettema T.J."/>
        </authorList>
    </citation>
    <scope>NUCLEOTIDE SEQUENCE</scope>
</reference>
<proteinExistence type="predicted"/>
<comment type="caution">
    <text evidence="2">The sequence shown here is derived from an EMBL/GenBank/DDBJ whole genome shotgun (WGS) entry which is preliminary data.</text>
</comment>
<evidence type="ECO:0000259" key="1">
    <source>
        <dbReference type="Pfam" id="PF01522"/>
    </source>
</evidence>